<sequence length="118" mass="13856">LIKICIGKLEAQTAILADCYINILKLAVAIYQLPKISPFKLQITKIYNIQYKELNHKVYLLSYCLYPLYQYGFKNQTFHLASLTASNYWKALGYDEAECIDLLIEFHKFIHHEDSYKV</sequence>
<protein>
    <submittedName>
        <fullName evidence="1">15279_t:CDS:1</fullName>
    </submittedName>
</protein>
<evidence type="ECO:0000313" key="1">
    <source>
        <dbReference type="EMBL" id="CAG8841863.1"/>
    </source>
</evidence>
<feature type="non-terminal residue" evidence="1">
    <location>
        <position position="118"/>
    </location>
</feature>
<gene>
    <name evidence="1" type="ORF">GMARGA_LOCUS35671</name>
</gene>
<evidence type="ECO:0000313" key="2">
    <source>
        <dbReference type="Proteomes" id="UP000789901"/>
    </source>
</evidence>
<feature type="non-terminal residue" evidence="1">
    <location>
        <position position="1"/>
    </location>
</feature>
<keyword evidence="2" id="KW-1185">Reference proteome</keyword>
<accession>A0ABN7WW96</accession>
<dbReference type="Proteomes" id="UP000789901">
    <property type="component" value="Unassembled WGS sequence"/>
</dbReference>
<dbReference type="EMBL" id="CAJVQB010067121">
    <property type="protein sequence ID" value="CAG8841863.1"/>
    <property type="molecule type" value="Genomic_DNA"/>
</dbReference>
<reference evidence="1 2" key="1">
    <citation type="submission" date="2021-06" db="EMBL/GenBank/DDBJ databases">
        <authorList>
            <person name="Kallberg Y."/>
            <person name="Tangrot J."/>
            <person name="Rosling A."/>
        </authorList>
    </citation>
    <scope>NUCLEOTIDE SEQUENCE [LARGE SCALE GENOMIC DNA]</scope>
    <source>
        <strain evidence="1 2">120-4 pot B 10/14</strain>
    </source>
</reference>
<name>A0ABN7WW96_GIGMA</name>
<comment type="caution">
    <text evidence="1">The sequence shown here is derived from an EMBL/GenBank/DDBJ whole genome shotgun (WGS) entry which is preliminary data.</text>
</comment>
<organism evidence="1 2">
    <name type="scientific">Gigaspora margarita</name>
    <dbReference type="NCBI Taxonomy" id="4874"/>
    <lineage>
        <taxon>Eukaryota</taxon>
        <taxon>Fungi</taxon>
        <taxon>Fungi incertae sedis</taxon>
        <taxon>Mucoromycota</taxon>
        <taxon>Glomeromycotina</taxon>
        <taxon>Glomeromycetes</taxon>
        <taxon>Diversisporales</taxon>
        <taxon>Gigasporaceae</taxon>
        <taxon>Gigaspora</taxon>
    </lineage>
</organism>
<proteinExistence type="predicted"/>